<comment type="caution">
    <text evidence="6">The sequence shown here is derived from an EMBL/GenBank/DDBJ whole genome shotgun (WGS) entry which is preliminary data.</text>
</comment>
<evidence type="ECO:0000256" key="3">
    <source>
        <dbReference type="ARBA" id="ARBA00022741"/>
    </source>
</evidence>
<organism evidence="6 7">
    <name type="scientific">Schaalia turicensis</name>
    <dbReference type="NCBI Taxonomy" id="131111"/>
    <lineage>
        <taxon>Bacteria</taxon>
        <taxon>Bacillati</taxon>
        <taxon>Actinomycetota</taxon>
        <taxon>Actinomycetes</taxon>
        <taxon>Actinomycetales</taxon>
        <taxon>Actinomycetaceae</taxon>
        <taxon>Schaalia</taxon>
    </lineage>
</organism>
<dbReference type="GO" id="GO:0016887">
    <property type="term" value="F:ATP hydrolysis activity"/>
    <property type="evidence" value="ECO:0007669"/>
    <property type="project" value="InterPro"/>
</dbReference>
<keyword evidence="2" id="KW-0677">Repeat</keyword>
<evidence type="ECO:0000313" key="6">
    <source>
        <dbReference type="EMBL" id="PKY66724.1"/>
    </source>
</evidence>
<dbReference type="PROSITE" id="PS00211">
    <property type="entry name" value="ABC_TRANSPORTER_1"/>
    <property type="match status" value="1"/>
</dbReference>
<keyword evidence="1" id="KW-0813">Transport</keyword>
<dbReference type="InterPro" id="IPR003593">
    <property type="entry name" value="AAA+_ATPase"/>
</dbReference>
<dbReference type="InterPro" id="IPR050107">
    <property type="entry name" value="ABC_carbohydrate_import_ATPase"/>
</dbReference>
<evidence type="ECO:0000256" key="1">
    <source>
        <dbReference type="ARBA" id="ARBA00022448"/>
    </source>
</evidence>
<dbReference type="InterPro" id="IPR003439">
    <property type="entry name" value="ABC_transporter-like_ATP-bd"/>
</dbReference>
<keyword evidence="4 6" id="KW-0067">ATP-binding</keyword>
<dbReference type="AlphaFoldDB" id="A0A2I1I6H4"/>
<dbReference type="InterPro" id="IPR017871">
    <property type="entry name" value="ABC_transporter-like_CS"/>
</dbReference>
<dbReference type="Pfam" id="PF00005">
    <property type="entry name" value="ABC_tran"/>
    <property type="match status" value="2"/>
</dbReference>
<gene>
    <name evidence="6" type="ORF">CYJ25_00270</name>
</gene>
<dbReference type="GO" id="GO:0005524">
    <property type="term" value="F:ATP binding"/>
    <property type="evidence" value="ECO:0007669"/>
    <property type="project" value="UniProtKB-KW"/>
</dbReference>
<sequence>MAMKDMPRGAGSFEASEITKDYSGVPVLLGVSLTLHPGEIVGLVGHNGAGKSTLLKVLSGAHKQSGGTLRINGQRVEFASPSEAIDSGVSTVYQELSLLPNLTVAQNVWLGREPRRAPFSLDQAKMKKGAHELVDEFGIDVDVDRLVGSYPVAVRQLLEIAIASSRETKYLLLDEPTTALEGDQVTELLAYIRKIANERGIGVLIINHKLDELYGVADRIVALMNGKVLLDSSVESIDRHAVVAAIAGADHAERVEIQREKTSDHPVKMTVENLKGHLLNGVSFEARSSEILGIYGLGGSGRSECLRAIAGIDPATSGAIVMPDGERFLPKTPRESMKHRIAFLTEERKQDGIVPQMNSYLNASLPVLKKFSSFSYLNNKKLVESTDELLESTGIKGDPQSPITSLSGGNQQKVIIARALMQDPEILLLDEPSKGVDIGAKSDIHTLLRKLAHEDDRTVVMVSSEEEEILDVADRVLVFVGGQVVAGPLDAAELDIATLRTLAWHESDDDATNQTSHVYLAEGE</sequence>
<evidence type="ECO:0000256" key="4">
    <source>
        <dbReference type="ARBA" id="ARBA00022840"/>
    </source>
</evidence>
<feature type="domain" description="ABC transporter" evidence="5">
    <location>
        <begin position="13"/>
        <end position="250"/>
    </location>
</feature>
<dbReference type="PANTHER" id="PTHR43790:SF9">
    <property type="entry name" value="GALACTOFURANOSE TRANSPORTER ATP-BINDING PROTEIN YTFR"/>
    <property type="match status" value="1"/>
</dbReference>
<evidence type="ECO:0000259" key="5">
    <source>
        <dbReference type="PROSITE" id="PS50893"/>
    </source>
</evidence>
<proteinExistence type="predicted"/>
<feature type="domain" description="ABC transporter" evidence="5">
    <location>
        <begin position="257"/>
        <end position="506"/>
    </location>
</feature>
<dbReference type="PANTHER" id="PTHR43790">
    <property type="entry name" value="CARBOHYDRATE TRANSPORT ATP-BINDING PROTEIN MG119-RELATED"/>
    <property type="match status" value="1"/>
</dbReference>
<dbReference type="InterPro" id="IPR027417">
    <property type="entry name" value="P-loop_NTPase"/>
</dbReference>
<dbReference type="PROSITE" id="PS50893">
    <property type="entry name" value="ABC_TRANSPORTER_2"/>
    <property type="match status" value="2"/>
</dbReference>
<protein>
    <submittedName>
        <fullName evidence="6">Sugar ABC transporter ATP-binding protein</fullName>
    </submittedName>
</protein>
<dbReference type="OrthoDB" id="39350at2"/>
<evidence type="ECO:0000256" key="2">
    <source>
        <dbReference type="ARBA" id="ARBA00022737"/>
    </source>
</evidence>
<dbReference type="EMBL" id="PKKJ01000001">
    <property type="protein sequence ID" value="PKY66724.1"/>
    <property type="molecule type" value="Genomic_DNA"/>
</dbReference>
<dbReference type="CDD" id="cd03216">
    <property type="entry name" value="ABC_Carb_Monos_I"/>
    <property type="match status" value="1"/>
</dbReference>
<dbReference type="Proteomes" id="UP000234545">
    <property type="component" value="Unassembled WGS sequence"/>
</dbReference>
<evidence type="ECO:0000313" key="7">
    <source>
        <dbReference type="Proteomes" id="UP000234545"/>
    </source>
</evidence>
<dbReference type="Gene3D" id="3.40.50.300">
    <property type="entry name" value="P-loop containing nucleotide triphosphate hydrolases"/>
    <property type="match status" value="2"/>
</dbReference>
<dbReference type="SMART" id="SM00382">
    <property type="entry name" value="AAA"/>
    <property type="match status" value="2"/>
</dbReference>
<dbReference type="SUPFAM" id="SSF52540">
    <property type="entry name" value="P-loop containing nucleoside triphosphate hydrolases"/>
    <property type="match status" value="2"/>
</dbReference>
<dbReference type="CDD" id="cd03215">
    <property type="entry name" value="ABC_Carb_Monos_II"/>
    <property type="match status" value="1"/>
</dbReference>
<dbReference type="RefSeq" id="WP_101627250.1">
    <property type="nucleotide sequence ID" value="NZ_PKKJ01000001.1"/>
</dbReference>
<keyword evidence="3" id="KW-0547">Nucleotide-binding</keyword>
<name>A0A2I1I6H4_9ACTO</name>
<accession>A0A2I1I6H4</accession>
<reference evidence="6 7" key="1">
    <citation type="submission" date="2017-12" db="EMBL/GenBank/DDBJ databases">
        <title>Phylogenetic diversity of female urinary microbiome.</title>
        <authorList>
            <person name="Thomas-White K."/>
            <person name="Wolfe A.J."/>
        </authorList>
    </citation>
    <scope>NUCLEOTIDE SEQUENCE [LARGE SCALE GENOMIC DNA]</scope>
    <source>
        <strain evidence="6 7">UMB0250</strain>
    </source>
</reference>